<dbReference type="PROSITE" id="PS00022">
    <property type="entry name" value="EGF_1"/>
    <property type="match status" value="4"/>
</dbReference>
<feature type="region of interest" description="Disordered" evidence="3">
    <location>
        <begin position="483"/>
        <end position="582"/>
    </location>
</feature>
<dbReference type="InterPro" id="IPR000742">
    <property type="entry name" value="EGF"/>
</dbReference>
<feature type="disulfide bond" evidence="2">
    <location>
        <begin position="248"/>
        <end position="257"/>
    </location>
</feature>
<dbReference type="Pfam" id="PF00053">
    <property type="entry name" value="EGF_laminin"/>
    <property type="match status" value="2"/>
</dbReference>
<name>A0A8D2J2N1_VARKO</name>
<feature type="domain" description="EGF-like" evidence="4">
    <location>
        <begin position="104"/>
        <end position="139"/>
    </location>
</feature>
<evidence type="ECO:0000313" key="6">
    <source>
        <dbReference type="Proteomes" id="UP000694545"/>
    </source>
</evidence>
<dbReference type="GO" id="GO:0007157">
    <property type="term" value="P:heterophilic cell-cell adhesion via plasma membrane cell adhesion molecules"/>
    <property type="evidence" value="ECO:0007669"/>
    <property type="project" value="TreeGrafter"/>
</dbReference>
<keyword evidence="1 2" id="KW-0245">EGF-like domain</keyword>
<proteinExistence type="predicted"/>
<feature type="region of interest" description="Disordered" evidence="3">
    <location>
        <begin position="594"/>
        <end position="615"/>
    </location>
</feature>
<sequence length="776" mass="80519">MAAWSRELPCSATREGMPRATGAASSGGGVWRARGLLLTIRFSPASQPPVFTCCSGWKQEGRESLCEGDEACRGDEVCVRPGVCRCRPGFFGAGCATRCPGQFWGPDCKESCHCHPDGTCDPAGGTCSCHPGRWGPLCQFACACGPRGHCDPLSGACRCRPGWWGPECRRQCLCDQAGSRCDPGTGRCLCHRGRWGRRCSFACSCNGSPCAQQSGRCECRSGLWGAACQNPCQCRHGTCAPQDGRCACDAGYRGPSCSEPCPAGSFGVCLAIPGGRCVGAPHGLSCLNAAAGHSRPSLWHRCGHCKDPSSCSPVNGSCPECEPGWMGADCQRCEDPCPAGLFGAGCQFRCPDCANGSCDPASGACVCQAGFWGASCNRTCPAGLHGPNCSAPCQCPGGACHPASGACQGGALLPAILVPLLLLLLLGLACYCCCCSKPALADPGSRYQPGCPQKPSCRGHWPVSHHDTEMPFNPSFIEPPSAAWPSDSSFDTDEDEEGGSACPLPAGEGRTASSQFEDCSLSGTGFLPEVRPPSPEPFSIPRTSSVAKAKRPSVSFAEGTRFGPQSPRHSVEAPTTPHDALGSCYENVEARGWADESPRGGLCHTPAGHRKGTAGSRLVAQRVEALEATTRAHGHEPSSVTTIYVAVGKAGPGGEGPVQALLQRLGSLRRARPVSREEPRPRRPPEGLQRAPWGAPASHRLQPPGLSPSPDVAELEAGGQGPLGGAPAPVGEGPGESGGAQASPSPSQLEMQAGGLDSEEGQEPQYENVCRWSGSP</sequence>
<keyword evidence="2" id="KW-1015">Disulfide bond</keyword>
<dbReference type="Proteomes" id="UP000694545">
    <property type="component" value="Unplaced"/>
</dbReference>
<evidence type="ECO:0000256" key="2">
    <source>
        <dbReference type="PROSITE-ProRule" id="PRU00076"/>
    </source>
</evidence>
<dbReference type="GO" id="GO:0005044">
    <property type="term" value="F:scavenger receptor activity"/>
    <property type="evidence" value="ECO:0007669"/>
    <property type="project" value="InterPro"/>
</dbReference>
<dbReference type="AlphaFoldDB" id="A0A8D2J2N1"/>
<dbReference type="SMART" id="SM00181">
    <property type="entry name" value="EGF"/>
    <property type="match status" value="6"/>
</dbReference>
<dbReference type="GO" id="GO:0010976">
    <property type="term" value="P:positive regulation of neuron projection development"/>
    <property type="evidence" value="ECO:0007669"/>
    <property type="project" value="TreeGrafter"/>
</dbReference>
<feature type="domain" description="EGF-like" evidence="4">
    <location>
        <begin position="224"/>
        <end position="258"/>
    </location>
</feature>
<evidence type="ECO:0000259" key="4">
    <source>
        <dbReference type="PROSITE" id="PS50026"/>
    </source>
</evidence>
<keyword evidence="6" id="KW-1185">Reference proteome</keyword>
<dbReference type="PROSITE" id="PS50026">
    <property type="entry name" value="EGF_3"/>
    <property type="match status" value="2"/>
</dbReference>
<dbReference type="PANTHER" id="PTHR24043">
    <property type="entry name" value="SCAVENGER RECEPTOR CLASS F"/>
    <property type="match status" value="1"/>
</dbReference>
<reference evidence="5" key="1">
    <citation type="submission" date="2025-08" db="UniProtKB">
        <authorList>
            <consortium name="Ensembl"/>
        </authorList>
    </citation>
    <scope>IDENTIFICATION</scope>
</reference>
<dbReference type="Gene3D" id="2.170.300.10">
    <property type="entry name" value="Tie2 ligand-binding domain superfamily"/>
    <property type="match status" value="3"/>
</dbReference>
<organism evidence="5 6">
    <name type="scientific">Varanus komodoensis</name>
    <name type="common">Komodo dragon</name>
    <dbReference type="NCBI Taxonomy" id="61221"/>
    <lineage>
        <taxon>Eukaryota</taxon>
        <taxon>Metazoa</taxon>
        <taxon>Chordata</taxon>
        <taxon>Craniata</taxon>
        <taxon>Vertebrata</taxon>
        <taxon>Euteleostomi</taxon>
        <taxon>Lepidosauria</taxon>
        <taxon>Squamata</taxon>
        <taxon>Bifurcata</taxon>
        <taxon>Unidentata</taxon>
        <taxon>Episquamata</taxon>
        <taxon>Toxicofera</taxon>
        <taxon>Anguimorpha</taxon>
        <taxon>Paleoanguimorpha</taxon>
        <taxon>Varanoidea</taxon>
        <taxon>Varanidae</taxon>
        <taxon>Varanus</taxon>
    </lineage>
</organism>
<dbReference type="PANTHER" id="PTHR24043:SF0">
    <property type="entry name" value="SCAVENGER RECEPTOR CLASS F MEMBER 1"/>
    <property type="match status" value="1"/>
</dbReference>
<dbReference type="PRINTS" id="PR00011">
    <property type="entry name" value="EGFLAMININ"/>
</dbReference>
<evidence type="ECO:0000313" key="5">
    <source>
        <dbReference type="Ensembl" id="ENSVKKP00000003485.1"/>
    </source>
</evidence>
<feature type="disulfide bond" evidence="2">
    <location>
        <begin position="129"/>
        <end position="138"/>
    </location>
</feature>
<evidence type="ECO:0000256" key="3">
    <source>
        <dbReference type="SAM" id="MobiDB-lite"/>
    </source>
</evidence>
<dbReference type="GO" id="GO:0016358">
    <property type="term" value="P:dendrite development"/>
    <property type="evidence" value="ECO:0007669"/>
    <property type="project" value="TreeGrafter"/>
</dbReference>
<dbReference type="GO" id="GO:0016322">
    <property type="term" value="P:neuron remodeling"/>
    <property type="evidence" value="ECO:0007669"/>
    <property type="project" value="TreeGrafter"/>
</dbReference>
<dbReference type="InterPro" id="IPR042635">
    <property type="entry name" value="MEGF10/SREC1/2-like"/>
</dbReference>
<evidence type="ECO:0000256" key="1">
    <source>
        <dbReference type="ARBA" id="ARBA00022536"/>
    </source>
</evidence>
<dbReference type="InterPro" id="IPR002049">
    <property type="entry name" value="LE_dom"/>
</dbReference>
<protein>
    <submittedName>
        <fullName evidence="5">Scavenger receptor class F member 1</fullName>
    </submittedName>
</protein>
<dbReference type="Ensembl" id="ENSVKKT00000003583.1">
    <property type="protein sequence ID" value="ENSVKKP00000003485.1"/>
    <property type="gene ID" value="ENSVKKG00000002130.1"/>
</dbReference>
<comment type="caution">
    <text evidence="2">Lacks conserved residue(s) required for the propagation of feature annotation.</text>
</comment>
<feature type="compositionally biased region" description="Polar residues" evidence="3">
    <location>
        <begin position="511"/>
        <end position="523"/>
    </location>
</feature>
<dbReference type="GO" id="GO:0016020">
    <property type="term" value="C:membrane"/>
    <property type="evidence" value="ECO:0007669"/>
    <property type="project" value="TreeGrafter"/>
</dbReference>
<reference evidence="5" key="2">
    <citation type="submission" date="2025-09" db="UniProtKB">
        <authorList>
            <consortium name="Ensembl"/>
        </authorList>
    </citation>
    <scope>IDENTIFICATION</scope>
</reference>
<feature type="compositionally biased region" description="Basic and acidic residues" evidence="3">
    <location>
        <begin position="674"/>
        <end position="685"/>
    </location>
</feature>
<accession>A0A8D2J2N1</accession>
<dbReference type="GO" id="GO:0030169">
    <property type="term" value="F:low-density lipoprotein particle binding"/>
    <property type="evidence" value="ECO:0007669"/>
    <property type="project" value="TreeGrafter"/>
</dbReference>
<feature type="region of interest" description="Disordered" evidence="3">
    <location>
        <begin position="647"/>
        <end position="776"/>
    </location>
</feature>